<proteinExistence type="predicted"/>
<sequence length="172" mass="20352">MTKKIKNKSQFLEISPNIIESYSSFKSPQFEYFEKTPWWFIAITFILGTLIFLSFFYALYTLALIILLFAIVIYQIAWQKPKSFDFSLTLDGIKSKNKIYNWSNFRHFWVAEAKNHTYLYLQPKKIFSAPVTILVPNDFSITELQARIRMSIPEEIQGNLSLSDRVNNWLRI</sequence>
<keyword evidence="1" id="KW-1133">Transmembrane helix</keyword>
<dbReference type="EMBL" id="LBRB01000022">
    <property type="protein sequence ID" value="KKP88087.1"/>
    <property type="molecule type" value="Genomic_DNA"/>
</dbReference>
<dbReference type="AlphaFoldDB" id="A0A0G0G8S1"/>
<organism evidence="2 3">
    <name type="scientific">Berkelbacteria bacterium GW2011_GWA2_35_9</name>
    <dbReference type="NCBI Taxonomy" id="1618333"/>
    <lineage>
        <taxon>Bacteria</taxon>
        <taxon>Candidatus Berkelbacteria</taxon>
    </lineage>
</organism>
<accession>A0A0G0G8S1</accession>
<evidence type="ECO:0008006" key="4">
    <source>
        <dbReference type="Google" id="ProtNLM"/>
    </source>
</evidence>
<dbReference type="Proteomes" id="UP000034316">
    <property type="component" value="Unassembled WGS sequence"/>
</dbReference>
<comment type="caution">
    <text evidence="2">The sequence shown here is derived from an EMBL/GenBank/DDBJ whole genome shotgun (WGS) entry which is preliminary data.</text>
</comment>
<name>A0A0G0G8S1_9BACT</name>
<keyword evidence="1" id="KW-0472">Membrane</keyword>
<evidence type="ECO:0000313" key="3">
    <source>
        <dbReference type="Proteomes" id="UP000034316"/>
    </source>
</evidence>
<feature type="transmembrane region" description="Helical" evidence="1">
    <location>
        <begin position="36"/>
        <end position="53"/>
    </location>
</feature>
<evidence type="ECO:0000313" key="2">
    <source>
        <dbReference type="EMBL" id="KKP88087.1"/>
    </source>
</evidence>
<gene>
    <name evidence="2" type="ORF">UR93_C0022G0002</name>
</gene>
<feature type="transmembrane region" description="Helical" evidence="1">
    <location>
        <begin position="59"/>
        <end position="78"/>
    </location>
</feature>
<keyword evidence="1" id="KW-0812">Transmembrane</keyword>
<evidence type="ECO:0000256" key="1">
    <source>
        <dbReference type="SAM" id="Phobius"/>
    </source>
</evidence>
<protein>
    <recommendedName>
        <fullName evidence="4">DUF5673 domain-containing protein</fullName>
    </recommendedName>
</protein>
<reference evidence="2 3" key="1">
    <citation type="journal article" date="2015" name="Nature">
        <title>rRNA introns, odd ribosomes, and small enigmatic genomes across a large radiation of phyla.</title>
        <authorList>
            <person name="Brown C.T."/>
            <person name="Hug L.A."/>
            <person name="Thomas B.C."/>
            <person name="Sharon I."/>
            <person name="Castelle C.J."/>
            <person name="Singh A."/>
            <person name="Wilkins M.J."/>
            <person name="Williams K.H."/>
            <person name="Banfield J.F."/>
        </authorList>
    </citation>
    <scope>NUCLEOTIDE SEQUENCE [LARGE SCALE GENOMIC DNA]</scope>
</reference>